<comment type="caution">
    <text evidence="1">The sequence shown here is derived from an EMBL/GenBank/DDBJ whole genome shotgun (WGS) entry which is preliminary data.</text>
</comment>
<feature type="non-terminal residue" evidence="1">
    <location>
        <position position="1"/>
    </location>
</feature>
<name>A0A699V576_TANCI</name>
<dbReference type="AlphaFoldDB" id="A0A699V576"/>
<dbReference type="EMBL" id="BKCJ011403889">
    <property type="protein sequence ID" value="GFD30432.1"/>
    <property type="molecule type" value="Genomic_DNA"/>
</dbReference>
<organism evidence="1">
    <name type="scientific">Tanacetum cinerariifolium</name>
    <name type="common">Dalmatian daisy</name>
    <name type="synonym">Chrysanthemum cinerariifolium</name>
    <dbReference type="NCBI Taxonomy" id="118510"/>
    <lineage>
        <taxon>Eukaryota</taxon>
        <taxon>Viridiplantae</taxon>
        <taxon>Streptophyta</taxon>
        <taxon>Embryophyta</taxon>
        <taxon>Tracheophyta</taxon>
        <taxon>Spermatophyta</taxon>
        <taxon>Magnoliopsida</taxon>
        <taxon>eudicotyledons</taxon>
        <taxon>Gunneridae</taxon>
        <taxon>Pentapetalae</taxon>
        <taxon>asterids</taxon>
        <taxon>campanulids</taxon>
        <taxon>Asterales</taxon>
        <taxon>Asteraceae</taxon>
        <taxon>Asteroideae</taxon>
        <taxon>Anthemideae</taxon>
        <taxon>Anthemidinae</taxon>
        <taxon>Tanacetum</taxon>
    </lineage>
</organism>
<accession>A0A699V576</accession>
<gene>
    <name evidence="1" type="ORF">Tci_902401</name>
</gene>
<proteinExistence type="predicted"/>
<evidence type="ECO:0000313" key="1">
    <source>
        <dbReference type="EMBL" id="GFD30432.1"/>
    </source>
</evidence>
<sequence length="122" mass="13007">DAFGPGQKLYGTSYWTQGSISRAAVVSPLDEAGEMLPRVQHDVLYGKRLALLLVQAPVIIQVSNLGAGVDFSGGVAIHPLHHRLAVLFPIAFVPVKILGKLGFRLANLVFGRVVQKVAALVV</sequence>
<protein>
    <submittedName>
        <fullName evidence="1">Uncharacterized protein</fullName>
    </submittedName>
</protein>
<reference evidence="1" key="1">
    <citation type="journal article" date="2019" name="Sci. Rep.">
        <title>Draft genome of Tanacetum cinerariifolium, the natural source of mosquito coil.</title>
        <authorList>
            <person name="Yamashiro T."/>
            <person name="Shiraishi A."/>
            <person name="Satake H."/>
            <person name="Nakayama K."/>
        </authorList>
    </citation>
    <scope>NUCLEOTIDE SEQUENCE</scope>
</reference>